<dbReference type="AlphaFoldDB" id="W2IEL3"/>
<feature type="compositionally biased region" description="Low complexity" evidence="1">
    <location>
        <begin position="59"/>
        <end position="75"/>
    </location>
</feature>
<feature type="compositionally biased region" description="Basic residues" evidence="1">
    <location>
        <begin position="1"/>
        <end position="15"/>
    </location>
</feature>
<dbReference type="VEuPathDB" id="FungiDB:PPTG_15585"/>
<feature type="region of interest" description="Disordered" evidence="1">
    <location>
        <begin position="1"/>
        <end position="134"/>
    </location>
</feature>
<evidence type="ECO:0000313" key="2">
    <source>
        <dbReference type="EMBL" id="ETL31808.1"/>
    </source>
</evidence>
<feature type="compositionally biased region" description="Acidic residues" evidence="1">
    <location>
        <begin position="101"/>
        <end position="110"/>
    </location>
</feature>
<evidence type="ECO:0000256" key="1">
    <source>
        <dbReference type="SAM" id="MobiDB-lite"/>
    </source>
</evidence>
<dbReference type="EMBL" id="KI674967">
    <property type="protein sequence ID" value="ETL31808.1"/>
    <property type="molecule type" value="Genomic_DNA"/>
</dbReference>
<dbReference type="Proteomes" id="UP000053864">
    <property type="component" value="Unassembled WGS sequence"/>
</dbReference>
<sequence>MTKVWKNKPKSKRQKIASYSPTSVRSRSSQVSHRSTSRPPAHSPSVAHAKSPESRLRSRSYSMSSHPTASTSPTSVLATPPKAEPSKDDQPPAVVDLTRDESDEDMEEEPAAVPTNSEGTEATRQASPTPPGTP</sequence>
<reference evidence="2" key="1">
    <citation type="submission" date="2013-11" db="EMBL/GenBank/DDBJ databases">
        <title>The Genome Sequence of Phytophthora parasitica CJ05E6.</title>
        <authorList>
            <consortium name="The Broad Institute Genomics Platform"/>
            <person name="Russ C."/>
            <person name="Tyler B."/>
            <person name="Panabieres F."/>
            <person name="Shan W."/>
            <person name="Tripathy S."/>
            <person name="Grunwald N."/>
            <person name="Machado M."/>
            <person name="Johnson C.S."/>
            <person name="Arredondo F."/>
            <person name="Hong C."/>
            <person name="Coffey M."/>
            <person name="Young S.K."/>
            <person name="Zeng Q."/>
            <person name="Gargeya S."/>
            <person name="Fitzgerald M."/>
            <person name="Abouelleil A."/>
            <person name="Alvarado L."/>
            <person name="Chapman S.B."/>
            <person name="Gainer-Dewar J."/>
            <person name="Goldberg J."/>
            <person name="Griggs A."/>
            <person name="Gujja S."/>
            <person name="Hansen M."/>
            <person name="Howarth C."/>
            <person name="Imamovic A."/>
            <person name="Ireland A."/>
            <person name="Larimer J."/>
            <person name="McCowan C."/>
            <person name="Murphy C."/>
            <person name="Pearson M."/>
            <person name="Poon T.W."/>
            <person name="Priest M."/>
            <person name="Roberts A."/>
            <person name="Saif S."/>
            <person name="Shea T."/>
            <person name="Sykes S."/>
            <person name="Wortman J."/>
            <person name="Nusbaum C."/>
            <person name="Birren B."/>
        </authorList>
    </citation>
    <scope>NUCLEOTIDE SEQUENCE [LARGE SCALE GENOMIC DNA]</scope>
    <source>
        <strain evidence="2">CJ05E6</strain>
    </source>
</reference>
<feature type="compositionally biased region" description="Polar residues" evidence="1">
    <location>
        <begin position="114"/>
        <end position="127"/>
    </location>
</feature>
<gene>
    <name evidence="2" type="ORF">L916_15470</name>
</gene>
<feature type="compositionally biased region" description="Low complexity" evidence="1">
    <location>
        <begin position="18"/>
        <end position="39"/>
    </location>
</feature>
<proteinExistence type="predicted"/>
<accession>W2IEL3</accession>
<organism evidence="2">
    <name type="scientific">Phytophthora nicotianae</name>
    <name type="common">Potato buckeye rot agent</name>
    <name type="synonym">Phytophthora parasitica</name>
    <dbReference type="NCBI Taxonomy" id="4792"/>
    <lineage>
        <taxon>Eukaryota</taxon>
        <taxon>Sar</taxon>
        <taxon>Stramenopiles</taxon>
        <taxon>Oomycota</taxon>
        <taxon>Peronosporomycetes</taxon>
        <taxon>Peronosporales</taxon>
        <taxon>Peronosporaceae</taxon>
        <taxon>Phytophthora</taxon>
    </lineage>
</organism>
<protein>
    <submittedName>
        <fullName evidence="2">Uncharacterized protein</fullName>
    </submittedName>
</protein>
<name>W2IEL3_PHYNI</name>